<dbReference type="Proteomes" id="UP000265768">
    <property type="component" value="Unassembled WGS sequence"/>
</dbReference>
<protein>
    <submittedName>
        <fullName evidence="5">MarR family transcriptional regulator</fullName>
    </submittedName>
</protein>
<keyword evidence="1" id="KW-0805">Transcription regulation</keyword>
<evidence type="ECO:0000313" key="6">
    <source>
        <dbReference type="Proteomes" id="UP000265768"/>
    </source>
</evidence>
<dbReference type="PRINTS" id="PR00598">
    <property type="entry name" value="HTHMARR"/>
</dbReference>
<keyword evidence="3" id="KW-0804">Transcription</keyword>
<feature type="domain" description="HTH marR-type" evidence="4">
    <location>
        <begin position="4"/>
        <end position="140"/>
    </location>
</feature>
<evidence type="ECO:0000313" key="5">
    <source>
        <dbReference type="EMBL" id="RJL31721.1"/>
    </source>
</evidence>
<evidence type="ECO:0000256" key="1">
    <source>
        <dbReference type="ARBA" id="ARBA00023015"/>
    </source>
</evidence>
<dbReference type="InterPro" id="IPR000835">
    <property type="entry name" value="HTH_MarR-typ"/>
</dbReference>
<evidence type="ECO:0000256" key="3">
    <source>
        <dbReference type="ARBA" id="ARBA00023163"/>
    </source>
</evidence>
<dbReference type="PROSITE" id="PS50995">
    <property type="entry name" value="HTH_MARR_2"/>
    <property type="match status" value="1"/>
</dbReference>
<dbReference type="PANTHER" id="PTHR42756:SF1">
    <property type="entry name" value="TRANSCRIPTIONAL REPRESSOR OF EMRAB OPERON"/>
    <property type="match status" value="1"/>
</dbReference>
<dbReference type="InterPro" id="IPR036390">
    <property type="entry name" value="WH_DNA-bd_sf"/>
</dbReference>
<accession>A0A3A4ARH8</accession>
<evidence type="ECO:0000256" key="2">
    <source>
        <dbReference type="ARBA" id="ARBA00023125"/>
    </source>
</evidence>
<dbReference type="Gene3D" id="1.10.10.10">
    <property type="entry name" value="Winged helix-like DNA-binding domain superfamily/Winged helix DNA-binding domain"/>
    <property type="match status" value="1"/>
</dbReference>
<dbReference type="InterPro" id="IPR023187">
    <property type="entry name" value="Tscrpt_reg_MarR-type_CS"/>
</dbReference>
<comment type="caution">
    <text evidence="5">The sequence shown here is derived from an EMBL/GenBank/DDBJ whole genome shotgun (WGS) entry which is preliminary data.</text>
</comment>
<dbReference type="RefSeq" id="WP_119927748.1">
    <property type="nucleotide sequence ID" value="NZ_QZEY01000006.1"/>
</dbReference>
<keyword evidence="2" id="KW-0238">DNA-binding</keyword>
<dbReference type="InterPro" id="IPR036388">
    <property type="entry name" value="WH-like_DNA-bd_sf"/>
</dbReference>
<dbReference type="SUPFAM" id="SSF46785">
    <property type="entry name" value="Winged helix' DNA-binding domain"/>
    <property type="match status" value="1"/>
</dbReference>
<dbReference type="Pfam" id="PF01047">
    <property type="entry name" value="MarR"/>
    <property type="match status" value="1"/>
</dbReference>
<proteinExistence type="predicted"/>
<dbReference type="EMBL" id="QZEY01000006">
    <property type="protein sequence ID" value="RJL31721.1"/>
    <property type="molecule type" value="Genomic_DNA"/>
</dbReference>
<dbReference type="GO" id="GO:0003677">
    <property type="term" value="F:DNA binding"/>
    <property type="evidence" value="ECO:0007669"/>
    <property type="project" value="UniProtKB-KW"/>
</dbReference>
<dbReference type="OrthoDB" id="3436795at2"/>
<organism evidence="5 6">
    <name type="scientific">Bailinhaonella thermotolerans</name>
    <dbReference type="NCBI Taxonomy" id="1070861"/>
    <lineage>
        <taxon>Bacteria</taxon>
        <taxon>Bacillati</taxon>
        <taxon>Actinomycetota</taxon>
        <taxon>Actinomycetes</taxon>
        <taxon>Streptosporangiales</taxon>
        <taxon>Streptosporangiaceae</taxon>
        <taxon>Bailinhaonella</taxon>
    </lineage>
</organism>
<name>A0A3A4ARH8_9ACTN</name>
<gene>
    <name evidence="5" type="ORF">D5H75_18645</name>
</gene>
<keyword evidence="6" id="KW-1185">Reference proteome</keyword>
<dbReference type="PROSITE" id="PS01117">
    <property type="entry name" value="HTH_MARR_1"/>
    <property type="match status" value="1"/>
</dbReference>
<dbReference type="GO" id="GO:0003700">
    <property type="term" value="F:DNA-binding transcription factor activity"/>
    <property type="evidence" value="ECO:0007669"/>
    <property type="project" value="InterPro"/>
</dbReference>
<dbReference type="SMART" id="SM00347">
    <property type="entry name" value="HTH_MARR"/>
    <property type="match status" value="1"/>
</dbReference>
<reference evidence="5 6" key="1">
    <citation type="submission" date="2018-09" db="EMBL/GenBank/DDBJ databases">
        <title>YIM 75507 draft genome.</title>
        <authorList>
            <person name="Tang S."/>
            <person name="Feng Y."/>
        </authorList>
    </citation>
    <scope>NUCLEOTIDE SEQUENCE [LARGE SCALE GENOMIC DNA]</scope>
    <source>
        <strain evidence="5 6">YIM 75507</strain>
    </source>
</reference>
<dbReference type="PANTHER" id="PTHR42756">
    <property type="entry name" value="TRANSCRIPTIONAL REGULATOR, MARR"/>
    <property type="match status" value="1"/>
</dbReference>
<evidence type="ECO:0000259" key="4">
    <source>
        <dbReference type="PROSITE" id="PS50995"/>
    </source>
</evidence>
<sequence length="158" mass="17882">MEEKDALIDAIERSERQFLRLSARERSVGLMALDLTMQQLKVLMVLQMEDSVPANDLARRLGVGLATATGIVDRLVARGLVRRREDPSDRRVRRVEMTGEGLRVIQEVSDAGRERKRRVLHRLDTGTLRDLARIMDEVYAALEADVAESGEDRELDVS</sequence>
<dbReference type="AlphaFoldDB" id="A0A3A4ARH8"/>